<dbReference type="Gene3D" id="1.10.10.60">
    <property type="entry name" value="Homeodomain-like"/>
    <property type="match status" value="2"/>
</dbReference>
<dbReference type="PANTHER" id="PTHR43280">
    <property type="entry name" value="ARAC-FAMILY TRANSCRIPTIONAL REGULATOR"/>
    <property type="match status" value="1"/>
</dbReference>
<feature type="domain" description="HTH araC/xylS-type" evidence="4">
    <location>
        <begin position="91"/>
        <end position="190"/>
    </location>
</feature>
<dbReference type="PRINTS" id="PR00032">
    <property type="entry name" value="HTHARAC"/>
</dbReference>
<dbReference type="Proteomes" id="UP000609346">
    <property type="component" value="Unassembled WGS sequence"/>
</dbReference>
<accession>A0ABR8MNJ8</accession>
<evidence type="ECO:0000256" key="1">
    <source>
        <dbReference type="ARBA" id="ARBA00023015"/>
    </source>
</evidence>
<dbReference type="Pfam" id="PF12833">
    <property type="entry name" value="HTH_18"/>
    <property type="match status" value="1"/>
</dbReference>
<organism evidence="5 6">
    <name type="scientific">Paenibacillus terricola</name>
    <dbReference type="NCBI Taxonomy" id="2763503"/>
    <lineage>
        <taxon>Bacteria</taxon>
        <taxon>Bacillati</taxon>
        <taxon>Bacillota</taxon>
        <taxon>Bacilli</taxon>
        <taxon>Bacillales</taxon>
        <taxon>Paenibacillaceae</taxon>
        <taxon>Paenibacillus</taxon>
    </lineage>
</organism>
<evidence type="ECO:0000313" key="5">
    <source>
        <dbReference type="EMBL" id="MBD3917577.1"/>
    </source>
</evidence>
<dbReference type="PROSITE" id="PS01124">
    <property type="entry name" value="HTH_ARAC_FAMILY_2"/>
    <property type="match status" value="1"/>
</dbReference>
<keyword evidence="6" id="KW-1185">Reference proteome</keyword>
<evidence type="ECO:0000256" key="2">
    <source>
        <dbReference type="ARBA" id="ARBA00023125"/>
    </source>
</evidence>
<keyword evidence="3" id="KW-0804">Transcription</keyword>
<comment type="caution">
    <text evidence="5">The sequence shown here is derived from an EMBL/GenBank/DDBJ whole genome shotgun (WGS) entry which is preliminary data.</text>
</comment>
<dbReference type="SMART" id="SM00342">
    <property type="entry name" value="HTH_ARAC"/>
    <property type="match status" value="1"/>
</dbReference>
<name>A0ABR8MNJ8_9BACL</name>
<protein>
    <submittedName>
        <fullName evidence="5">Helix-turn-helix transcriptional regulator</fullName>
    </submittedName>
</protein>
<reference evidence="5 6" key="1">
    <citation type="submission" date="2020-09" db="EMBL/GenBank/DDBJ databases">
        <title>Paenibacillus sp. strain PR3 16S rRNA gene Genome sequencing and assembly.</title>
        <authorList>
            <person name="Kim J."/>
        </authorList>
    </citation>
    <scope>NUCLEOTIDE SEQUENCE [LARGE SCALE GENOMIC DNA]</scope>
    <source>
        <strain evidence="5 6">PR3</strain>
    </source>
</reference>
<keyword evidence="2" id="KW-0238">DNA-binding</keyword>
<dbReference type="InterPro" id="IPR018060">
    <property type="entry name" value="HTH_AraC"/>
</dbReference>
<evidence type="ECO:0000313" key="6">
    <source>
        <dbReference type="Proteomes" id="UP000609346"/>
    </source>
</evidence>
<dbReference type="SUPFAM" id="SSF46689">
    <property type="entry name" value="Homeodomain-like"/>
    <property type="match status" value="1"/>
</dbReference>
<evidence type="ECO:0000259" key="4">
    <source>
        <dbReference type="PROSITE" id="PS01124"/>
    </source>
</evidence>
<gene>
    <name evidence="5" type="ORF">H8B09_02325</name>
</gene>
<sequence length="192" mass="21998">MILVDSNVVHRTSELSEPNHERAVLHYDLPFFDGLAPEDTALLLGSFAASHPIIRLNIHEQLHVETLLGSLLGELNDRPPGHLLHIRNKSIELLLYIARYIMKRKAVPDNIAKKFFISKGHLCRVFKEVSGFGFSQYINITRIREAEHLLRTTDWSITHISEQCGFENFSHFGRVFKKLVGMSPREFRGLEG</sequence>
<dbReference type="InterPro" id="IPR020449">
    <property type="entry name" value="Tscrpt_reg_AraC-type_HTH"/>
</dbReference>
<dbReference type="EMBL" id="JACXZA010000001">
    <property type="protein sequence ID" value="MBD3917577.1"/>
    <property type="molecule type" value="Genomic_DNA"/>
</dbReference>
<dbReference type="InterPro" id="IPR009057">
    <property type="entry name" value="Homeodomain-like_sf"/>
</dbReference>
<evidence type="ECO:0000256" key="3">
    <source>
        <dbReference type="ARBA" id="ARBA00023163"/>
    </source>
</evidence>
<dbReference type="PANTHER" id="PTHR43280:SF10">
    <property type="entry name" value="REGULATORY PROTEIN POCR"/>
    <property type="match status" value="1"/>
</dbReference>
<keyword evidence="1" id="KW-0805">Transcription regulation</keyword>
<proteinExistence type="predicted"/>